<dbReference type="InterPro" id="IPR007815">
    <property type="entry name" value="Emycin_Estase"/>
</dbReference>
<dbReference type="PIRSF" id="PIRSF036794">
    <property type="entry name" value="UCP_erythr_ester"/>
    <property type="match status" value="1"/>
</dbReference>
<dbReference type="Gene3D" id="3.40.1660.10">
    <property type="entry name" value="EreA-like (biosynthetic domain)"/>
    <property type="match status" value="1"/>
</dbReference>
<dbReference type="Gene3D" id="3.30.1870.10">
    <property type="entry name" value="EreA-like, domain 2"/>
    <property type="match status" value="1"/>
</dbReference>
<dbReference type="Gramene" id="GBG83615">
    <property type="protein sequence ID" value="GBG83615"/>
    <property type="gene ID" value="CBR_g37419"/>
</dbReference>
<dbReference type="AlphaFoldDB" id="A0A388LN01"/>
<dbReference type="SUPFAM" id="SSF159501">
    <property type="entry name" value="EreA/ChaN-like"/>
    <property type="match status" value="1"/>
</dbReference>
<organism evidence="1 2">
    <name type="scientific">Chara braunii</name>
    <name type="common">Braun's stonewort</name>
    <dbReference type="NCBI Taxonomy" id="69332"/>
    <lineage>
        <taxon>Eukaryota</taxon>
        <taxon>Viridiplantae</taxon>
        <taxon>Streptophyta</taxon>
        <taxon>Charophyceae</taxon>
        <taxon>Charales</taxon>
        <taxon>Characeae</taxon>
        <taxon>Chara</taxon>
    </lineage>
</organism>
<evidence type="ECO:0008006" key="3">
    <source>
        <dbReference type="Google" id="ProtNLM"/>
    </source>
</evidence>
<dbReference type="OrthoDB" id="413649at2759"/>
<gene>
    <name evidence="1" type="ORF">CBR_g37419</name>
</gene>
<dbReference type="GO" id="GO:0046677">
    <property type="term" value="P:response to antibiotic"/>
    <property type="evidence" value="ECO:0007669"/>
    <property type="project" value="InterPro"/>
</dbReference>
<protein>
    <recommendedName>
        <fullName evidence="3">Erythromycin esterase</fullName>
    </recommendedName>
</protein>
<name>A0A388LN01_CHABU</name>
<dbReference type="EMBL" id="BFEA01000445">
    <property type="protein sequence ID" value="GBG83615.1"/>
    <property type="molecule type" value="Genomic_DNA"/>
</dbReference>
<dbReference type="PANTHER" id="PTHR31299">
    <property type="entry name" value="ESTERASE, PUTATIVE (AFU_ORTHOLOGUE AFUA_1G05850)-RELATED"/>
    <property type="match status" value="1"/>
</dbReference>
<dbReference type="Pfam" id="PF05139">
    <property type="entry name" value="Erythro_esteras"/>
    <property type="match status" value="1"/>
</dbReference>
<dbReference type="InterPro" id="IPR014622">
    <property type="entry name" value="UCP036794_erythomycin"/>
</dbReference>
<dbReference type="Proteomes" id="UP000265515">
    <property type="component" value="Unassembled WGS sequence"/>
</dbReference>
<accession>A0A388LN01</accession>
<comment type="caution">
    <text evidence="1">The sequence shown here is derived from an EMBL/GenBank/DDBJ whole genome shotgun (WGS) entry which is preliminary data.</text>
</comment>
<evidence type="ECO:0000313" key="1">
    <source>
        <dbReference type="EMBL" id="GBG83615.1"/>
    </source>
</evidence>
<dbReference type="CDD" id="cd14728">
    <property type="entry name" value="Ere-like"/>
    <property type="match status" value="1"/>
</dbReference>
<dbReference type="STRING" id="69332.A0A388LN01"/>
<proteinExistence type="predicted"/>
<sequence>MDFHPAVTSSDPGIEDRIRRQLVDLVHVAEDKRYGAVLDKIGDASIVLIGEATHGTHQFYRARAELTQQLIEEKGFNTVAVEADWPDAYRVHRYVQQQSKDTCAERALVDFQRFPAWTSRNTDVVRFVEWLRAHNLPLQAEKRAGFYGLDLYSLYRSIEAVINYLDGVDPDAGKSARQCYGCFEEIYEDPQQYGLLTNYAASKNCEEEAIKQLMEVRDMAMAKARSDGFINDEEGFFYAEMNARLVLNAERYYREMFKGRDAGWNLREGHMFETLEALMTHRTAKGHHPAKAVIWAHNWHVGDGRFMEMMTKRGELTLGQLIKERYSDNSYLIGLTTYEGTVAAASDWGDPVERKIVRPALPESYEALFHSIECPVFFLDLKNEEMAEDLRKRRLERAIGVIYRAASAAGLTHYFYAQLSGQFDGVMHFDKSDAVIPLEPTGGLFAVDVPETYPTGI</sequence>
<reference evidence="1 2" key="1">
    <citation type="journal article" date="2018" name="Cell">
        <title>The Chara Genome: Secondary Complexity and Implications for Plant Terrestrialization.</title>
        <authorList>
            <person name="Nishiyama T."/>
            <person name="Sakayama H."/>
            <person name="Vries J.D."/>
            <person name="Buschmann H."/>
            <person name="Saint-Marcoux D."/>
            <person name="Ullrich K.K."/>
            <person name="Haas F.B."/>
            <person name="Vanderstraeten L."/>
            <person name="Becker D."/>
            <person name="Lang D."/>
            <person name="Vosolsobe S."/>
            <person name="Rombauts S."/>
            <person name="Wilhelmsson P.K.I."/>
            <person name="Janitza P."/>
            <person name="Kern R."/>
            <person name="Heyl A."/>
            <person name="Rumpler F."/>
            <person name="Villalobos L.I.A.C."/>
            <person name="Clay J.M."/>
            <person name="Skokan R."/>
            <person name="Toyoda A."/>
            <person name="Suzuki Y."/>
            <person name="Kagoshima H."/>
            <person name="Schijlen E."/>
            <person name="Tajeshwar N."/>
            <person name="Catarino B."/>
            <person name="Hetherington A.J."/>
            <person name="Saltykova A."/>
            <person name="Bonnot C."/>
            <person name="Breuninger H."/>
            <person name="Symeonidi A."/>
            <person name="Radhakrishnan G.V."/>
            <person name="Van Nieuwerburgh F."/>
            <person name="Deforce D."/>
            <person name="Chang C."/>
            <person name="Karol K.G."/>
            <person name="Hedrich R."/>
            <person name="Ulvskov P."/>
            <person name="Glockner G."/>
            <person name="Delwiche C.F."/>
            <person name="Petrasek J."/>
            <person name="Van de Peer Y."/>
            <person name="Friml J."/>
            <person name="Beilby M."/>
            <person name="Dolan L."/>
            <person name="Kohara Y."/>
            <person name="Sugano S."/>
            <person name="Fujiyama A."/>
            <person name="Delaux P.-M."/>
            <person name="Quint M."/>
            <person name="TheiBen G."/>
            <person name="Hagemann M."/>
            <person name="Harholt J."/>
            <person name="Dunand C."/>
            <person name="Zachgo S."/>
            <person name="Langdale J."/>
            <person name="Maumus F."/>
            <person name="Straeten D.V.D."/>
            <person name="Gould S.B."/>
            <person name="Rensing S.A."/>
        </authorList>
    </citation>
    <scope>NUCLEOTIDE SEQUENCE [LARGE SCALE GENOMIC DNA]</scope>
    <source>
        <strain evidence="1 2">S276</strain>
    </source>
</reference>
<dbReference type="Gene3D" id="1.20.1440.30">
    <property type="entry name" value="Biosynthetic Protein domain"/>
    <property type="match status" value="1"/>
</dbReference>
<dbReference type="InterPro" id="IPR052036">
    <property type="entry name" value="Hydrolase/PRTase-associated"/>
</dbReference>
<dbReference type="PANTHER" id="PTHR31299:SF0">
    <property type="entry name" value="ESTERASE, PUTATIVE (AFU_ORTHOLOGUE AFUA_1G05850)-RELATED"/>
    <property type="match status" value="1"/>
</dbReference>
<evidence type="ECO:0000313" key="2">
    <source>
        <dbReference type="Proteomes" id="UP000265515"/>
    </source>
</evidence>
<keyword evidence="2" id="KW-1185">Reference proteome</keyword>